<keyword evidence="1" id="KW-0812">Transmembrane</keyword>
<feature type="transmembrane region" description="Helical" evidence="1">
    <location>
        <begin position="146"/>
        <end position="164"/>
    </location>
</feature>
<reference evidence="2 3" key="1">
    <citation type="submission" date="2018-06" db="EMBL/GenBank/DDBJ databases">
        <title>Genome sequencing of Flavobacterium.</title>
        <authorList>
            <person name="Baek M.-G."/>
            <person name="Yi H."/>
        </authorList>
    </citation>
    <scope>NUCLEOTIDE SEQUENCE [LARGE SCALE GENOMIC DNA]</scope>
    <source>
        <strain evidence="2 3">HYN0086</strain>
    </source>
</reference>
<dbReference type="OrthoDB" id="1494997at2"/>
<feature type="transmembrane region" description="Helical" evidence="1">
    <location>
        <begin position="49"/>
        <end position="68"/>
    </location>
</feature>
<evidence type="ECO:0000313" key="3">
    <source>
        <dbReference type="Proteomes" id="UP000251561"/>
    </source>
</evidence>
<proteinExistence type="predicted"/>
<keyword evidence="1" id="KW-0472">Membrane</keyword>
<feature type="transmembrane region" description="Helical" evidence="1">
    <location>
        <begin position="75"/>
        <end position="100"/>
    </location>
</feature>
<accession>A0A344LSZ3</accession>
<organism evidence="2 3">
    <name type="scientific">Flavobacterium fluviale</name>
    <dbReference type="NCBI Taxonomy" id="2249356"/>
    <lineage>
        <taxon>Bacteria</taxon>
        <taxon>Pseudomonadati</taxon>
        <taxon>Bacteroidota</taxon>
        <taxon>Flavobacteriia</taxon>
        <taxon>Flavobacteriales</taxon>
        <taxon>Flavobacteriaceae</taxon>
        <taxon>Flavobacterium</taxon>
    </lineage>
</organism>
<gene>
    <name evidence="2" type="ORF">HYN86_10685</name>
</gene>
<dbReference type="EMBL" id="CP030261">
    <property type="protein sequence ID" value="AXB57035.1"/>
    <property type="molecule type" value="Genomic_DNA"/>
</dbReference>
<name>A0A344LSZ3_9FLAO</name>
<dbReference type="Proteomes" id="UP000251561">
    <property type="component" value="Chromosome"/>
</dbReference>
<dbReference type="RefSeq" id="WP_113678014.1">
    <property type="nucleotide sequence ID" value="NZ_CP030261.1"/>
</dbReference>
<keyword evidence="1" id="KW-1133">Transmembrane helix</keyword>
<evidence type="ECO:0000256" key="1">
    <source>
        <dbReference type="SAM" id="Phobius"/>
    </source>
</evidence>
<evidence type="ECO:0000313" key="2">
    <source>
        <dbReference type="EMBL" id="AXB57035.1"/>
    </source>
</evidence>
<dbReference type="KEGG" id="ffl:HYN86_10685"/>
<feature type="transmembrane region" description="Helical" evidence="1">
    <location>
        <begin position="20"/>
        <end position="37"/>
    </location>
</feature>
<keyword evidence="3" id="KW-1185">Reference proteome</keyword>
<dbReference type="AlphaFoldDB" id="A0A344LSZ3"/>
<sequence length="168" mass="20129">MERKFIIGKLEVRKLILSDILYLFLYVIALLYYIYILKYKSADKFVTSFLISWIISITTISSPFGLRFRNIYFSIIWLLISIAFFINNSFISILPLLTFFQYHLIRLIFWKKNKREFIPYETGRGNMYRYKSNFEKRYGDLTDKKYTKILLVSGILIVGFCLIVDSKK</sequence>
<protein>
    <submittedName>
        <fullName evidence="2">Uncharacterized protein</fullName>
    </submittedName>
</protein>